<reference evidence="3 4" key="1">
    <citation type="journal article" date="2019" name="Int. J. Syst. Evol. Microbiol.">
        <title>The Global Catalogue of Microorganisms (GCM) 10K type strain sequencing project: providing services to taxonomists for standard genome sequencing and annotation.</title>
        <authorList>
            <consortium name="The Broad Institute Genomics Platform"/>
            <consortium name="The Broad Institute Genome Sequencing Center for Infectious Disease"/>
            <person name="Wu L."/>
            <person name="Ma J."/>
        </authorList>
    </citation>
    <scope>NUCLEOTIDE SEQUENCE [LARGE SCALE GENOMIC DNA]</scope>
    <source>
        <strain evidence="3 4">JCM 6923</strain>
    </source>
</reference>
<name>A0ABN3LZG2_9ACTN</name>
<gene>
    <name evidence="3" type="ORF">GCM10010422_42900</name>
</gene>
<organism evidence="3 4">
    <name type="scientific">Streptomyces graminearus</name>
    <dbReference type="NCBI Taxonomy" id="284030"/>
    <lineage>
        <taxon>Bacteria</taxon>
        <taxon>Bacillati</taxon>
        <taxon>Actinomycetota</taxon>
        <taxon>Actinomycetes</taxon>
        <taxon>Kitasatosporales</taxon>
        <taxon>Streptomycetaceae</taxon>
        <taxon>Streptomyces</taxon>
    </lineage>
</organism>
<keyword evidence="4" id="KW-1185">Reference proteome</keyword>
<accession>A0ABN3LZG2</accession>
<dbReference type="EMBL" id="BAAATL010000020">
    <property type="protein sequence ID" value="GAA2491538.1"/>
    <property type="molecule type" value="Genomic_DNA"/>
</dbReference>
<feature type="signal peptide" evidence="2">
    <location>
        <begin position="1"/>
        <end position="23"/>
    </location>
</feature>
<evidence type="ECO:0008006" key="5">
    <source>
        <dbReference type="Google" id="ProtNLM"/>
    </source>
</evidence>
<dbReference type="Proteomes" id="UP001501721">
    <property type="component" value="Unassembled WGS sequence"/>
</dbReference>
<evidence type="ECO:0000313" key="3">
    <source>
        <dbReference type="EMBL" id="GAA2491538.1"/>
    </source>
</evidence>
<proteinExistence type="predicted"/>
<protein>
    <recommendedName>
        <fullName evidence="5">Secreted protein</fullName>
    </recommendedName>
</protein>
<sequence length="70" mass="6372">MACSGGVPAGGLARFLAAGFCAAAAGAPPGGGASPGGDDDPARAAPDGVCGAADEWCVAGMTAPVRVNVG</sequence>
<comment type="caution">
    <text evidence="3">The sequence shown here is derived from an EMBL/GenBank/DDBJ whole genome shotgun (WGS) entry which is preliminary data.</text>
</comment>
<evidence type="ECO:0000256" key="2">
    <source>
        <dbReference type="SAM" id="SignalP"/>
    </source>
</evidence>
<evidence type="ECO:0000256" key="1">
    <source>
        <dbReference type="SAM" id="MobiDB-lite"/>
    </source>
</evidence>
<feature type="region of interest" description="Disordered" evidence="1">
    <location>
        <begin position="28"/>
        <end position="47"/>
    </location>
</feature>
<keyword evidence="2" id="KW-0732">Signal</keyword>
<feature type="chain" id="PRO_5045940624" description="Secreted protein" evidence="2">
    <location>
        <begin position="24"/>
        <end position="70"/>
    </location>
</feature>
<evidence type="ECO:0000313" key="4">
    <source>
        <dbReference type="Proteomes" id="UP001501721"/>
    </source>
</evidence>